<accession>A0A081BVD2</accession>
<gene>
    <name evidence="6" type="ORF">U27_03249</name>
</gene>
<dbReference type="InterPro" id="IPR036291">
    <property type="entry name" value="NAD(P)-bd_dom_sf"/>
</dbReference>
<evidence type="ECO:0000313" key="7">
    <source>
        <dbReference type="Proteomes" id="UP000030661"/>
    </source>
</evidence>
<dbReference type="Pfam" id="PF02737">
    <property type="entry name" value="3HCDH_N"/>
    <property type="match status" value="1"/>
</dbReference>
<name>A0A081BVD2_VECG1</name>
<dbReference type="PIRSF" id="PIRSF000105">
    <property type="entry name" value="HCDH"/>
    <property type="match status" value="1"/>
</dbReference>
<dbReference type="EMBL" id="DF820464">
    <property type="protein sequence ID" value="GAK56287.1"/>
    <property type="molecule type" value="Genomic_DNA"/>
</dbReference>
<feature type="site" description="Important for catalytic activity" evidence="3">
    <location>
        <position position="140"/>
    </location>
</feature>
<dbReference type="InterPro" id="IPR008927">
    <property type="entry name" value="6-PGluconate_DH-like_C_sf"/>
</dbReference>
<dbReference type="PROSITE" id="PS00067">
    <property type="entry name" value="3HCDH"/>
    <property type="match status" value="1"/>
</dbReference>
<dbReference type="Gene3D" id="3.40.50.720">
    <property type="entry name" value="NAD(P)-binding Rossmann-like Domain"/>
    <property type="match status" value="1"/>
</dbReference>
<evidence type="ECO:0000256" key="1">
    <source>
        <dbReference type="ARBA" id="ARBA00009463"/>
    </source>
</evidence>
<dbReference type="AlphaFoldDB" id="A0A081BVD2"/>
<dbReference type="STRING" id="1499967.U27_03249"/>
<sequence length="296" mass="32351">MQIKTIAVIGGGTMGSGIATVTARAGLKTILIEKTQDLAMRSLENITREMNVQIARWAMTEAEKKLVLANLEVGAELPLVQDADLAIGAIPDDFELQEMILKKLNDICQPETIFSTVTGVLSITALASALDRPEKMLGLHFLNPVLKTKLVEVIRGFRTSDDTYAAGKAFVSSLGKKSIEVFESSGFITTRLIVPLLNEAMYALLEGVATADDIDTAMKLGYNMPMGPLELADRIGLDILLGFMEHLFKETGESKFRPCPSLKKYVRAQYLGVKTGEGFFKYDKDTGRRIPSPFPG</sequence>
<dbReference type="InterPro" id="IPR022694">
    <property type="entry name" value="3-OHacyl-CoA_DH"/>
</dbReference>
<comment type="similarity">
    <text evidence="1">Belongs to the 3-hydroxyacyl-CoA dehydrogenase family.</text>
</comment>
<dbReference type="InterPro" id="IPR006180">
    <property type="entry name" value="3-OHacyl-CoA_DH_CS"/>
</dbReference>
<dbReference type="Pfam" id="PF00725">
    <property type="entry name" value="3HCDH"/>
    <property type="match status" value="1"/>
</dbReference>
<reference evidence="6" key="1">
    <citation type="journal article" date="2015" name="PeerJ">
        <title>First genomic representation of candidate bacterial phylum KSB3 points to enhanced environmental sensing as a trigger of wastewater bulking.</title>
        <authorList>
            <person name="Sekiguchi Y."/>
            <person name="Ohashi A."/>
            <person name="Parks D.H."/>
            <person name="Yamauchi T."/>
            <person name="Tyson G.W."/>
            <person name="Hugenholtz P."/>
        </authorList>
    </citation>
    <scope>NUCLEOTIDE SEQUENCE [LARGE SCALE GENOMIC DNA]</scope>
</reference>
<dbReference type="Proteomes" id="UP000030661">
    <property type="component" value="Unassembled WGS sequence"/>
</dbReference>
<dbReference type="InterPro" id="IPR006176">
    <property type="entry name" value="3-OHacyl-CoA_DH_NAD-bd"/>
</dbReference>
<dbReference type="InterPro" id="IPR006108">
    <property type="entry name" value="3HC_DH_C"/>
</dbReference>
<dbReference type="GO" id="GO:0070403">
    <property type="term" value="F:NAD+ binding"/>
    <property type="evidence" value="ECO:0007669"/>
    <property type="project" value="InterPro"/>
</dbReference>
<dbReference type="PANTHER" id="PTHR48075">
    <property type="entry name" value="3-HYDROXYACYL-COA DEHYDROGENASE FAMILY PROTEIN"/>
    <property type="match status" value="1"/>
</dbReference>
<dbReference type="GO" id="GO:0016616">
    <property type="term" value="F:oxidoreductase activity, acting on the CH-OH group of donors, NAD or NADP as acceptor"/>
    <property type="evidence" value="ECO:0007669"/>
    <property type="project" value="InterPro"/>
</dbReference>
<dbReference type="eggNOG" id="COG1250">
    <property type="taxonomic scope" value="Bacteria"/>
</dbReference>
<dbReference type="InterPro" id="IPR013328">
    <property type="entry name" value="6PGD_dom2"/>
</dbReference>
<evidence type="ECO:0000259" key="4">
    <source>
        <dbReference type="Pfam" id="PF00725"/>
    </source>
</evidence>
<dbReference type="Gene3D" id="1.10.1040.10">
    <property type="entry name" value="N-(1-d-carboxylethyl)-l-norvaline Dehydrogenase, domain 2"/>
    <property type="match status" value="1"/>
</dbReference>
<evidence type="ECO:0000259" key="5">
    <source>
        <dbReference type="Pfam" id="PF02737"/>
    </source>
</evidence>
<organism evidence="6">
    <name type="scientific">Vecturithrix granuli</name>
    <dbReference type="NCBI Taxonomy" id="1499967"/>
    <lineage>
        <taxon>Bacteria</taxon>
        <taxon>Candidatus Moduliflexota</taxon>
        <taxon>Candidatus Vecturitrichia</taxon>
        <taxon>Candidatus Vecturitrichales</taxon>
        <taxon>Candidatus Vecturitrichaceae</taxon>
        <taxon>Candidatus Vecturithrix</taxon>
    </lineage>
</organism>
<feature type="domain" description="3-hydroxyacyl-CoA dehydrogenase NAD binding" evidence="5">
    <location>
        <begin position="5"/>
        <end position="181"/>
    </location>
</feature>
<dbReference type="PANTHER" id="PTHR48075:SF5">
    <property type="entry name" value="3-HYDROXYBUTYRYL-COA DEHYDROGENASE"/>
    <property type="match status" value="1"/>
</dbReference>
<dbReference type="SUPFAM" id="SSF48179">
    <property type="entry name" value="6-phosphogluconate dehydrogenase C-terminal domain-like"/>
    <property type="match status" value="1"/>
</dbReference>
<evidence type="ECO:0000313" key="6">
    <source>
        <dbReference type="EMBL" id="GAK56287.1"/>
    </source>
</evidence>
<evidence type="ECO:0000256" key="3">
    <source>
        <dbReference type="PIRSR" id="PIRSR000105-1"/>
    </source>
</evidence>
<feature type="domain" description="3-hydroxyacyl-CoA dehydrogenase C-terminal" evidence="4">
    <location>
        <begin position="186"/>
        <end position="282"/>
    </location>
</feature>
<protein>
    <submittedName>
        <fullName evidence="6">3-hydroxybutyryl-CoA dehydrogenase</fullName>
    </submittedName>
</protein>
<dbReference type="SUPFAM" id="SSF51735">
    <property type="entry name" value="NAD(P)-binding Rossmann-fold domains"/>
    <property type="match status" value="1"/>
</dbReference>
<keyword evidence="2" id="KW-0560">Oxidoreductase</keyword>
<keyword evidence="7" id="KW-1185">Reference proteome</keyword>
<dbReference type="GO" id="GO:0006631">
    <property type="term" value="P:fatty acid metabolic process"/>
    <property type="evidence" value="ECO:0007669"/>
    <property type="project" value="InterPro"/>
</dbReference>
<proteinExistence type="inferred from homology"/>
<evidence type="ECO:0000256" key="2">
    <source>
        <dbReference type="ARBA" id="ARBA00023002"/>
    </source>
</evidence>
<dbReference type="HOGENOM" id="CLU_009834_2_0_0"/>